<protein>
    <submittedName>
        <fullName evidence="2">Uncharacterized protein</fullName>
    </submittedName>
</protein>
<evidence type="ECO:0000313" key="2">
    <source>
        <dbReference type="EMBL" id="KAK1136998.1"/>
    </source>
</evidence>
<accession>A0AA40KXX1</accession>
<dbReference type="EMBL" id="JAHYIQ010000001">
    <property type="protein sequence ID" value="KAK1136998.1"/>
    <property type="molecule type" value="Genomic_DNA"/>
</dbReference>
<feature type="compositionally biased region" description="Pro residues" evidence="1">
    <location>
        <begin position="16"/>
        <end position="27"/>
    </location>
</feature>
<evidence type="ECO:0000313" key="3">
    <source>
        <dbReference type="Proteomes" id="UP001177670"/>
    </source>
</evidence>
<organism evidence="2 3">
    <name type="scientific">Melipona bicolor</name>
    <dbReference type="NCBI Taxonomy" id="60889"/>
    <lineage>
        <taxon>Eukaryota</taxon>
        <taxon>Metazoa</taxon>
        <taxon>Ecdysozoa</taxon>
        <taxon>Arthropoda</taxon>
        <taxon>Hexapoda</taxon>
        <taxon>Insecta</taxon>
        <taxon>Pterygota</taxon>
        <taxon>Neoptera</taxon>
        <taxon>Endopterygota</taxon>
        <taxon>Hymenoptera</taxon>
        <taxon>Apocrita</taxon>
        <taxon>Aculeata</taxon>
        <taxon>Apoidea</taxon>
        <taxon>Anthophila</taxon>
        <taxon>Apidae</taxon>
        <taxon>Melipona</taxon>
    </lineage>
</organism>
<reference evidence="2" key="1">
    <citation type="submission" date="2021-10" db="EMBL/GenBank/DDBJ databases">
        <title>Melipona bicolor Genome sequencing and assembly.</title>
        <authorList>
            <person name="Araujo N.S."/>
            <person name="Arias M.C."/>
        </authorList>
    </citation>
    <scope>NUCLEOTIDE SEQUENCE</scope>
    <source>
        <strain evidence="2">USP_2M_L1-L4_2017</strain>
        <tissue evidence="2">Whole body</tissue>
    </source>
</reference>
<dbReference type="AlphaFoldDB" id="A0AA40KXX1"/>
<comment type="caution">
    <text evidence="2">The sequence shown here is derived from an EMBL/GenBank/DDBJ whole genome shotgun (WGS) entry which is preliminary data.</text>
</comment>
<proteinExistence type="predicted"/>
<dbReference type="Proteomes" id="UP001177670">
    <property type="component" value="Unassembled WGS sequence"/>
</dbReference>
<name>A0AA40KXX1_9HYME</name>
<feature type="region of interest" description="Disordered" evidence="1">
    <location>
        <begin position="1"/>
        <end position="50"/>
    </location>
</feature>
<evidence type="ECO:0000256" key="1">
    <source>
        <dbReference type="SAM" id="MobiDB-lite"/>
    </source>
</evidence>
<sequence length="50" mass="5629">MDFRRSRHGCSQFLPTPHPIYPYPEPPLSGERSESTRLDGTTSFPGGLRP</sequence>
<gene>
    <name evidence="2" type="ORF">K0M31_001526</name>
</gene>
<keyword evidence="3" id="KW-1185">Reference proteome</keyword>